<dbReference type="EMBL" id="JAPCWZ010000003">
    <property type="protein sequence ID" value="KAK8875267.1"/>
    <property type="molecule type" value="Genomic_DNA"/>
</dbReference>
<reference evidence="1 2" key="1">
    <citation type="journal article" date="2024" name="IMA Fungus">
        <title>Apiospora arundinis, a panoply of carbohydrate-active enzymes and secondary metabolites.</title>
        <authorList>
            <person name="Sorensen T."/>
            <person name="Petersen C."/>
            <person name="Muurmann A.T."/>
            <person name="Christiansen J.V."/>
            <person name="Brundto M.L."/>
            <person name="Overgaard C.K."/>
            <person name="Boysen A.T."/>
            <person name="Wollenberg R.D."/>
            <person name="Larsen T.O."/>
            <person name="Sorensen J.L."/>
            <person name="Nielsen K.L."/>
            <person name="Sondergaard T.E."/>
        </authorList>
    </citation>
    <scope>NUCLEOTIDE SEQUENCE [LARGE SCALE GENOMIC DNA]</scope>
    <source>
        <strain evidence="1 2">AAU 773</strain>
    </source>
</reference>
<gene>
    <name evidence="1" type="ORF">PGQ11_005781</name>
</gene>
<protein>
    <submittedName>
        <fullName evidence="1">Uncharacterized protein</fullName>
    </submittedName>
</protein>
<evidence type="ECO:0000313" key="1">
    <source>
        <dbReference type="EMBL" id="KAK8875267.1"/>
    </source>
</evidence>
<name>A0ABR2JCD0_9PEZI</name>
<proteinExistence type="predicted"/>
<organism evidence="1 2">
    <name type="scientific">Apiospora arundinis</name>
    <dbReference type="NCBI Taxonomy" id="335852"/>
    <lineage>
        <taxon>Eukaryota</taxon>
        <taxon>Fungi</taxon>
        <taxon>Dikarya</taxon>
        <taxon>Ascomycota</taxon>
        <taxon>Pezizomycotina</taxon>
        <taxon>Sordariomycetes</taxon>
        <taxon>Xylariomycetidae</taxon>
        <taxon>Amphisphaeriales</taxon>
        <taxon>Apiosporaceae</taxon>
        <taxon>Apiospora</taxon>
    </lineage>
</organism>
<accession>A0ABR2JCD0</accession>
<comment type="caution">
    <text evidence="1">The sequence shown here is derived from an EMBL/GenBank/DDBJ whole genome shotgun (WGS) entry which is preliminary data.</text>
</comment>
<sequence>MLSDPAEEFETLEEHYWAGKKPGVPELEFTRDDQEIQVDKVRVISLSSEECIRERDGTRVRPYWAVGLDENGAPYPTPTTYGIVVHEACLDIAERAMRTSRRHLRVRSMRTLWKVLRARIDVCDHSMMVDRPQWLTRYSIVLDSHLYNMFLDPVPSIDEDWHEPFISNDGGWLIEDPKTMLDLTDILLFKATMTASKAIEPAMQAFRNRFLKLPAELQEHIILLLGSSGDLPLPCTRLLPQEVWRDMLLGKKFLPFLYDIDEAAIMLFVEKRRERGEPDVDWESTVRSLSRGLRSFGNVGRDLWETKDINPPSLSTDSIFYYIDLPHGSNGLRNRRRIWQLAEEMFVGDLLPLGGEGDSDVTVPRYWDEYGDRVYPVVRVSERGDA</sequence>
<evidence type="ECO:0000313" key="2">
    <source>
        <dbReference type="Proteomes" id="UP001390339"/>
    </source>
</evidence>
<dbReference type="Proteomes" id="UP001390339">
    <property type="component" value="Unassembled WGS sequence"/>
</dbReference>
<keyword evidence="2" id="KW-1185">Reference proteome</keyword>